<comment type="caution">
    <text evidence="2">The sequence shown here is derived from an EMBL/GenBank/DDBJ whole genome shotgun (WGS) entry which is preliminary data.</text>
</comment>
<sequence length="225" mass="24882">MTHVLDNPIYSALTSGNKHFAVGDDTAFYFQQDVAPFAGMKDNSADEFAALINNMPDESVFVIFSRNEVAIPEGLKVLRHFKMFQMVYEGDTPAAQMNSLLSDLANEHIDEMLTLTKLTNPGPFLQRTIEFSNYTGVISDGKLVAMAGHRMQPLPYVEISAVCTHPEHTGRGYAAKLLTEQIKRIIGAGKIPFLHVLQENAGAVSVYERIGFKTRVPMLGYVLGK</sequence>
<protein>
    <submittedName>
        <fullName evidence="2">GNAT family N-acetyltransferase</fullName>
    </submittedName>
</protein>
<dbReference type="OrthoDB" id="9797456at2"/>
<evidence type="ECO:0000259" key="1">
    <source>
        <dbReference type="PROSITE" id="PS51186"/>
    </source>
</evidence>
<dbReference type="InterPro" id="IPR000182">
    <property type="entry name" value="GNAT_dom"/>
</dbReference>
<gene>
    <name evidence="2" type="ORF">D0C36_03375</name>
</gene>
<dbReference type="GO" id="GO:0016747">
    <property type="term" value="F:acyltransferase activity, transferring groups other than amino-acyl groups"/>
    <property type="evidence" value="ECO:0007669"/>
    <property type="project" value="InterPro"/>
</dbReference>
<reference evidence="2 3" key="1">
    <citation type="submission" date="2018-08" db="EMBL/GenBank/DDBJ databases">
        <title>Mucilaginibacter sp. MYSH2.</title>
        <authorList>
            <person name="Seo T."/>
        </authorList>
    </citation>
    <scope>NUCLEOTIDE SEQUENCE [LARGE SCALE GENOMIC DNA]</scope>
    <source>
        <strain evidence="2 3">MYSH2</strain>
    </source>
</reference>
<dbReference type="Pfam" id="PF08445">
    <property type="entry name" value="FR47"/>
    <property type="match status" value="1"/>
</dbReference>
<accession>A0A372NY55</accession>
<feature type="domain" description="N-acetyltransferase" evidence="1">
    <location>
        <begin position="99"/>
        <end position="225"/>
    </location>
</feature>
<dbReference type="InterPro" id="IPR016181">
    <property type="entry name" value="Acyl_CoA_acyltransferase"/>
</dbReference>
<organism evidence="2 3">
    <name type="scientific">Mucilaginibacter conchicola</name>
    <dbReference type="NCBI Taxonomy" id="2303333"/>
    <lineage>
        <taxon>Bacteria</taxon>
        <taxon>Pseudomonadati</taxon>
        <taxon>Bacteroidota</taxon>
        <taxon>Sphingobacteriia</taxon>
        <taxon>Sphingobacteriales</taxon>
        <taxon>Sphingobacteriaceae</taxon>
        <taxon>Mucilaginibacter</taxon>
    </lineage>
</organism>
<evidence type="ECO:0000313" key="2">
    <source>
        <dbReference type="EMBL" id="RFZ94599.1"/>
    </source>
</evidence>
<dbReference type="CDD" id="cd04301">
    <property type="entry name" value="NAT_SF"/>
    <property type="match status" value="1"/>
</dbReference>
<dbReference type="EMBL" id="QWDC01000001">
    <property type="protein sequence ID" value="RFZ94599.1"/>
    <property type="molecule type" value="Genomic_DNA"/>
</dbReference>
<dbReference type="Proteomes" id="UP000264217">
    <property type="component" value="Unassembled WGS sequence"/>
</dbReference>
<dbReference type="AlphaFoldDB" id="A0A372NY55"/>
<dbReference type="RefSeq" id="WP_117390160.1">
    <property type="nucleotide sequence ID" value="NZ_QWDC01000001.1"/>
</dbReference>
<proteinExistence type="predicted"/>
<name>A0A372NY55_9SPHI</name>
<dbReference type="Gene3D" id="3.40.630.30">
    <property type="match status" value="1"/>
</dbReference>
<evidence type="ECO:0000313" key="3">
    <source>
        <dbReference type="Proteomes" id="UP000264217"/>
    </source>
</evidence>
<dbReference type="InterPro" id="IPR013653">
    <property type="entry name" value="GCN5-like_dom"/>
</dbReference>
<dbReference type="PROSITE" id="PS51186">
    <property type="entry name" value="GNAT"/>
    <property type="match status" value="1"/>
</dbReference>
<keyword evidence="3" id="KW-1185">Reference proteome</keyword>
<keyword evidence="2" id="KW-0808">Transferase</keyword>
<dbReference type="SUPFAM" id="SSF55729">
    <property type="entry name" value="Acyl-CoA N-acyltransferases (Nat)"/>
    <property type="match status" value="1"/>
</dbReference>